<dbReference type="Gene3D" id="3.30.160.60">
    <property type="entry name" value="Classic Zinc Finger"/>
    <property type="match status" value="3"/>
</dbReference>
<feature type="domain" description="C2H2-type" evidence="12">
    <location>
        <begin position="365"/>
        <end position="393"/>
    </location>
</feature>
<keyword evidence="3" id="KW-0677">Repeat</keyword>
<feature type="compositionally biased region" description="Polar residues" evidence="11">
    <location>
        <begin position="253"/>
        <end position="265"/>
    </location>
</feature>
<evidence type="ECO:0000256" key="11">
    <source>
        <dbReference type="SAM" id="MobiDB-lite"/>
    </source>
</evidence>
<comment type="subcellular location">
    <subcellularLocation>
        <location evidence="1">Nucleus</location>
    </subcellularLocation>
</comment>
<keyword evidence="9" id="KW-0539">Nucleus</keyword>
<evidence type="ECO:0000313" key="13">
    <source>
        <dbReference type="Proteomes" id="UP000694844"/>
    </source>
</evidence>
<evidence type="ECO:0000256" key="3">
    <source>
        <dbReference type="ARBA" id="ARBA00022737"/>
    </source>
</evidence>
<dbReference type="GO" id="GO:0005634">
    <property type="term" value="C:nucleus"/>
    <property type="evidence" value="ECO:0007669"/>
    <property type="project" value="UniProtKB-SubCell"/>
</dbReference>
<organism evidence="13 14">
    <name type="scientific">Crassostrea virginica</name>
    <name type="common">Eastern oyster</name>
    <dbReference type="NCBI Taxonomy" id="6565"/>
    <lineage>
        <taxon>Eukaryota</taxon>
        <taxon>Metazoa</taxon>
        <taxon>Spiralia</taxon>
        <taxon>Lophotrochozoa</taxon>
        <taxon>Mollusca</taxon>
        <taxon>Bivalvia</taxon>
        <taxon>Autobranchia</taxon>
        <taxon>Pteriomorphia</taxon>
        <taxon>Ostreida</taxon>
        <taxon>Ostreoidea</taxon>
        <taxon>Ostreidae</taxon>
        <taxon>Crassostrea</taxon>
    </lineage>
</organism>
<evidence type="ECO:0000256" key="5">
    <source>
        <dbReference type="ARBA" id="ARBA00022833"/>
    </source>
</evidence>
<dbReference type="GO" id="GO:0030182">
    <property type="term" value="P:neuron differentiation"/>
    <property type="evidence" value="ECO:0007669"/>
    <property type="project" value="TreeGrafter"/>
</dbReference>
<keyword evidence="6" id="KW-0805">Transcription regulation</keyword>
<dbReference type="InterPro" id="IPR042972">
    <property type="entry name" value="INSM1/2"/>
</dbReference>
<dbReference type="GO" id="GO:0017053">
    <property type="term" value="C:transcription repressor complex"/>
    <property type="evidence" value="ECO:0007669"/>
    <property type="project" value="TreeGrafter"/>
</dbReference>
<evidence type="ECO:0000256" key="10">
    <source>
        <dbReference type="PROSITE-ProRule" id="PRU00042"/>
    </source>
</evidence>
<evidence type="ECO:0000313" key="14">
    <source>
        <dbReference type="RefSeq" id="XP_022328668.1"/>
    </source>
</evidence>
<evidence type="ECO:0000256" key="2">
    <source>
        <dbReference type="ARBA" id="ARBA00022723"/>
    </source>
</evidence>
<feature type="compositionally biased region" description="Polar residues" evidence="11">
    <location>
        <begin position="87"/>
        <end position="104"/>
    </location>
</feature>
<name>A0A8B8DLL9_CRAVI</name>
<evidence type="ECO:0000259" key="12">
    <source>
        <dbReference type="PROSITE" id="PS50157"/>
    </source>
</evidence>
<dbReference type="GeneID" id="111127728"/>
<dbReference type="PROSITE" id="PS00028">
    <property type="entry name" value="ZINC_FINGER_C2H2_1"/>
    <property type="match status" value="3"/>
</dbReference>
<keyword evidence="2" id="KW-0479">Metal-binding</keyword>
<dbReference type="OrthoDB" id="8953942at2759"/>
<dbReference type="RefSeq" id="XP_022328668.1">
    <property type="nucleotide sequence ID" value="XM_022472960.1"/>
</dbReference>
<feature type="compositionally biased region" description="Basic and acidic residues" evidence="11">
    <location>
        <begin position="18"/>
        <end position="35"/>
    </location>
</feature>
<proteinExistence type="predicted"/>
<keyword evidence="13" id="KW-1185">Reference proteome</keyword>
<keyword evidence="7" id="KW-0238">DNA-binding</keyword>
<evidence type="ECO:0000256" key="7">
    <source>
        <dbReference type="ARBA" id="ARBA00023125"/>
    </source>
</evidence>
<evidence type="ECO:0000256" key="1">
    <source>
        <dbReference type="ARBA" id="ARBA00004123"/>
    </source>
</evidence>
<evidence type="ECO:0000256" key="8">
    <source>
        <dbReference type="ARBA" id="ARBA00023163"/>
    </source>
</evidence>
<feature type="region of interest" description="Disordered" evidence="11">
    <location>
        <begin position="306"/>
        <end position="326"/>
    </location>
</feature>
<sequence length="408" mass="46369">MPRGFLVKRTNHGGAASYRERRASEEDRLEQDSDLTRFGSPDSGYCASPINFSKDIENNNYEKSQCSPLSVSTQQLYFSSFEQLSVNSPNNENSAPKLLDQSSPNKRRNEQKNKPIKKPKAARKINFDEDTTSPVSGCIIRNLSPEEEGTVIYHGDIDSTYNFVEATPEARAEIDKIENKIGDYICQLCKEFYDDAFQLAQHRCSRIVHVEYRCPECGKVFNCPANLASHRRWHKPRPSAPNSRQSAPAKILPSNQNSENNGNLTKVKNDNAMFLIPTDLSLSNENGQFRCDTCGKKFKRQAYLRKHRQIHSDSGKTTRNDNSTRQDVLHISNLNELSNKEPVPREVVSPHNAFESLQTRVPDMYVCKYCESSFSSSPGLTRHINKCHPSENRQVILLQMPATLPRHM</sequence>
<dbReference type="FunFam" id="3.30.160.60:FF:000488">
    <property type="entry name" value="Insulinoma-associated protein 2"/>
    <property type="match status" value="1"/>
</dbReference>
<dbReference type="PANTHER" id="PTHR15065:SF4">
    <property type="entry name" value="LD18634P"/>
    <property type="match status" value="1"/>
</dbReference>
<accession>A0A8B8DLL9</accession>
<dbReference type="SMART" id="SM00355">
    <property type="entry name" value="ZnF_C2H2"/>
    <property type="match status" value="4"/>
</dbReference>
<gene>
    <name evidence="14" type="primary">LOC111127728</name>
</gene>
<feature type="region of interest" description="Disordered" evidence="11">
    <location>
        <begin position="87"/>
        <end position="126"/>
    </location>
</feature>
<evidence type="ECO:0000256" key="9">
    <source>
        <dbReference type="ARBA" id="ARBA00023242"/>
    </source>
</evidence>
<dbReference type="InterPro" id="IPR013087">
    <property type="entry name" value="Znf_C2H2_type"/>
</dbReference>
<reference evidence="14" key="1">
    <citation type="submission" date="2025-08" db="UniProtKB">
        <authorList>
            <consortium name="RefSeq"/>
        </authorList>
    </citation>
    <scope>IDENTIFICATION</scope>
    <source>
        <tissue evidence="14">Whole sample</tissue>
    </source>
</reference>
<protein>
    <submittedName>
        <fullName evidence="14">Insulinoma-associated protein 1a-like</fullName>
    </submittedName>
</protein>
<evidence type="ECO:0000256" key="6">
    <source>
        <dbReference type="ARBA" id="ARBA00023015"/>
    </source>
</evidence>
<dbReference type="PANTHER" id="PTHR15065">
    <property type="entry name" value="INSULINOMA-ASSOCIATED 1"/>
    <property type="match status" value="1"/>
</dbReference>
<feature type="domain" description="C2H2-type" evidence="12">
    <location>
        <begin position="212"/>
        <end position="239"/>
    </location>
</feature>
<dbReference type="SUPFAM" id="SSF57667">
    <property type="entry name" value="beta-beta-alpha zinc fingers"/>
    <property type="match status" value="2"/>
</dbReference>
<feature type="compositionally biased region" description="Basic residues" evidence="11">
    <location>
        <begin position="114"/>
        <end position="123"/>
    </location>
</feature>
<dbReference type="PROSITE" id="PS50157">
    <property type="entry name" value="ZINC_FINGER_C2H2_2"/>
    <property type="match status" value="3"/>
</dbReference>
<dbReference type="Pfam" id="PF00096">
    <property type="entry name" value="zf-C2H2"/>
    <property type="match status" value="3"/>
</dbReference>
<feature type="domain" description="C2H2-type" evidence="12">
    <location>
        <begin position="289"/>
        <end position="316"/>
    </location>
</feature>
<keyword evidence="5" id="KW-0862">Zinc</keyword>
<feature type="region of interest" description="Disordered" evidence="11">
    <location>
        <begin position="231"/>
        <end position="265"/>
    </location>
</feature>
<dbReference type="KEGG" id="cvn:111127728"/>
<keyword evidence="4 10" id="KW-0863">Zinc-finger</keyword>
<dbReference type="GO" id="GO:0008270">
    <property type="term" value="F:zinc ion binding"/>
    <property type="evidence" value="ECO:0007669"/>
    <property type="project" value="UniProtKB-KW"/>
</dbReference>
<evidence type="ECO:0000256" key="4">
    <source>
        <dbReference type="ARBA" id="ARBA00022771"/>
    </source>
</evidence>
<dbReference type="GO" id="GO:0000978">
    <property type="term" value="F:RNA polymerase II cis-regulatory region sequence-specific DNA binding"/>
    <property type="evidence" value="ECO:0007669"/>
    <property type="project" value="TreeGrafter"/>
</dbReference>
<dbReference type="GO" id="GO:0001227">
    <property type="term" value="F:DNA-binding transcription repressor activity, RNA polymerase II-specific"/>
    <property type="evidence" value="ECO:0007669"/>
    <property type="project" value="TreeGrafter"/>
</dbReference>
<feature type="compositionally biased region" description="Basic and acidic residues" evidence="11">
    <location>
        <begin position="310"/>
        <end position="326"/>
    </location>
</feature>
<dbReference type="AlphaFoldDB" id="A0A8B8DLL9"/>
<keyword evidence="8" id="KW-0804">Transcription</keyword>
<feature type="region of interest" description="Disordered" evidence="11">
    <location>
        <begin position="1"/>
        <end position="43"/>
    </location>
</feature>
<dbReference type="Proteomes" id="UP000694844">
    <property type="component" value="Chromosome 4"/>
</dbReference>
<dbReference type="GO" id="GO:0010564">
    <property type="term" value="P:regulation of cell cycle process"/>
    <property type="evidence" value="ECO:0007669"/>
    <property type="project" value="TreeGrafter"/>
</dbReference>
<dbReference type="InterPro" id="IPR036236">
    <property type="entry name" value="Znf_C2H2_sf"/>
</dbReference>